<sequence>MQQFFIKEVLNRKSHEVLRKATFIFEKFGRIAVHFIHLNCDALINLSYEKIDCLLFKPSYLQVNLPYILALLLTVFPVAIFNFVVLFKSLICRFTERPLRHYAMSAVLSLLCETLQIVF</sequence>
<keyword evidence="1" id="KW-0812">Transmembrane</keyword>
<reference evidence="2 3" key="1">
    <citation type="submission" date="2015-01" db="EMBL/GenBank/DDBJ databases">
        <title>Evolution of Trichinella species and genotypes.</title>
        <authorList>
            <person name="Korhonen P.K."/>
            <person name="Edoardo P."/>
            <person name="Giuseppe L.R."/>
            <person name="Gasser R.B."/>
        </authorList>
    </citation>
    <scope>NUCLEOTIDE SEQUENCE [LARGE SCALE GENOMIC DNA]</scope>
    <source>
        <strain evidence="2">ISS37</strain>
    </source>
</reference>
<keyword evidence="1" id="KW-0472">Membrane</keyword>
<evidence type="ECO:0000256" key="1">
    <source>
        <dbReference type="SAM" id="Phobius"/>
    </source>
</evidence>
<evidence type="ECO:0000313" key="2">
    <source>
        <dbReference type="EMBL" id="KRX23393.1"/>
    </source>
</evidence>
<dbReference type="EMBL" id="JYDL01000024">
    <property type="protein sequence ID" value="KRX23393.1"/>
    <property type="molecule type" value="Genomic_DNA"/>
</dbReference>
<dbReference type="STRING" id="6336.A0A0V0S9I7"/>
<comment type="caution">
    <text evidence="2">The sequence shown here is derived from an EMBL/GenBank/DDBJ whole genome shotgun (WGS) entry which is preliminary data.</text>
</comment>
<accession>A0A0V0S9I7</accession>
<dbReference type="AlphaFoldDB" id="A0A0V0S9I7"/>
<name>A0A0V0S9I7_9BILA</name>
<feature type="transmembrane region" description="Helical" evidence="1">
    <location>
        <begin position="65"/>
        <end position="87"/>
    </location>
</feature>
<keyword evidence="3" id="KW-1185">Reference proteome</keyword>
<keyword evidence="1" id="KW-1133">Transmembrane helix</keyword>
<proteinExistence type="predicted"/>
<evidence type="ECO:0000313" key="3">
    <source>
        <dbReference type="Proteomes" id="UP000054630"/>
    </source>
</evidence>
<organism evidence="2 3">
    <name type="scientific">Trichinella nelsoni</name>
    <dbReference type="NCBI Taxonomy" id="6336"/>
    <lineage>
        <taxon>Eukaryota</taxon>
        <taxon>Metazoa</taxon>
        <taxon>Ecdysozoa</taxon>
        <taxon>Nematoda</taxon>
        <taxon>Enoplea</taxon>
        <taxon>Dorylaimia</taxon>
        <taxon>Trichinellida</taxon>
        <taxon>Trichinellidae</taxon>
        <taxon>Trichinella</taxon>
    </lineage>
</organism>
<gene>
    <name evidence="2" type="ORF">T07_10069</name>
</gene>
<protein>
    <submittedName>
        <fullName evidence="2">Uncharacterized protein</fullName>
    </submittedName>
</protein>
<dbReference type="Proteomes" id="UP000054630">
    <property type="component" value="Unassembled WGS sequence"/>
</dbReference>